<protein>
    <submittedName>
        <fullName evidence="1">Tellurite resistance TerB family protein</fullName>
    </submittedName>
</protein>
<reference evidence="1 2" key="1">
    <citation type="submission" date="2019-05" db="EMBL/GenBank/DDBJ databases">
        <authorList>
            <person name="Pankratov T."/>
            <person name="Grouzdev D."/>
        </authorList>
    </citation>
    <scope>NUCLEOTIDE SEQUENCE [LARGE SCALE GENOMIC DNA]</scope>
    <source>
        <strain evidence="1 2">KEBCLARHB70R</strain>
    </source>
</reference>
<comment type="caution">
    <text evidence="1">The sequence shown here is derived from an EMBL/GenBank/DDBJ whole genome shotgun (WGS) entry which is preliminary data.</text>
</comment>
<dbReference type="OrthoDB" id="7284252at2"/>
<dbReference type="RefSeq" id="WP_138324128.1">
    <property type="nucleotide sequence ID" value="NZ_VCDI01000001.1"/>
</dbReference>
<organism evidence="1 2">
    <name type="scientific">Lichenicoccus roseus</name>
    <dbReference type="NCBI Taxonomy" id="2683649"/>
    <lineage>
        <taxon>Bacteria</taxon>
        <taxon>Pseudomonadati</taxon>
        <taxon>Pseudomonadota</taxon>
        <taxon>Alphaproteobacteria</taxon>
        <taxon>Acetobacterales</taxon>
        <taxon>Acetobacteraceae</taxon>
        <taxon>Lichenicoccus</taxon>
    </lineage>
</organism>
<evidence type="ECO:0000313" key="2">
    <source>
        <dbReference type="Proteomes" id="UP000305654"/>
    </source>
</evidence>
<sequence>MSLQARLTSFLMRRAQNRDGTAPSLERDALSASQIAEVLPKVAMPAGDAAGPARPTSNDIIAGVLSEKVLHGWSQNRNQTLHPLTLNFATLSREQSVLLLQVAVASMLAAGPVDAARLQRAETALALVHADDRLLAALPALMELPMPFHELVEAVRKAHLTGHAVAVTMRVNDQSDPVNRDFTRYLSSRLSLPPDMLHSIARRYQN</sequence>
<dbReference type="InterPro" id="IPR007486">
    <property type="entry name" value="YebE"/>
</dbReference>
<dbReference type="Proteomes" id="UP000305654">
    <property type="component" value="Unassembled WGS sequence"/>
</dbReference>
<proteinExistence type="predicted"/>
<keyword evidence="2" id="KW-1185">Reference proteome</keyword>
<accession>A0A5R9J8F2</accession>
<dbReference type="EMBL" id="VCDI01000001">
    <property type="protein sequence ID" value="TLU73875.1"/>
    <property type="molecule type" value="Genomic_DNA"/>
</dbReference>
<dbReference type="Pfam" id="PF04391">
    <property type="entry name" value="DUF533"/>
    <property type="match status" value="1"/>
</dbReference>
<evidence type="ECO:0000313" key="1">
    <source>
        <dbReference type="EMBL" id="TLU73875.1"/>
    </source>
</evidence>
<dbReference type="AlphaFoldDB" id="A0A5R9J8F2"/>
<gene>
    <name evidence="1" type="ORF">FE263_01195</name>
</gene>
<name>A0A5R9J8F2_9PROT</name>